<feature type="region of interest" description="Disordered" evidence="5">
    <location>
        <begin position="249"/>
        <end position="302"/>
    </location>
</feature>
<evidence type="ECO:0000256" key="1">
    <source>
        <dbReference type="ARBA" id="ARBA00023015"/>
    </source>
</evidence>
<proteinExistence type="predicted"/>
<dbReference type="InterPro" id="IPR014476">
    <property type="entry name" value="AHL15-29"/>
</dbReference>
<keyword evidence="3" id="KW-0804">Transcription</keyword>
<comment type="caution">
    <text evidence="7">The sequence shown here is derived from an EMBL/GenBank/DDBJ whole genome shotgun (WGS) entry which is preliminary data.</text>
</comment>
<name>A0ABD1NF18_9FABA</name>
<evidence type="ECO:0000256" key="3">
    <source>
        <dbReference type="ARBA" id="ARBA00023163"/>
    </source>
</evidence>
<evidence type="ECO:0000256" key="5">
    <source>
        <dbReference type="SAM" id="MobiDB-lite"/>
    </source>
</evidence>
<evidence type="ECO:0000259" key="6">
    <source>
        <dbReference type="PROSITE" id="PS51742"/>
    </source>
</evidence>
<dbReference type="PANTHER" id="PTHR31100">
    <property type="entry name" value="AT-HOOK MOTIF NUCLEAR-LOCALIZED PROTEIN 15"/>
    <property type="match status" value="1"/>
</dbReference>
<evidence type="ECO:0000256" key="4">
    <source>
        <dbReference type="ARBA" id="ARBA00023242"/>
    </source>
</evidence>
<protein>
    <recommendedName>
        <fullName evidence="6">PPC domain-containing protein</fullName>
    </recommendedName>
</protein>
<evidence type="ECO:0000256" key="2">
    <source>
        <dbReference type="ARBA" id="ARBA00023125"/>
    </source>
</evidence>
<dbReference type="AlphaFoldDB" id="A0ABD1NF18"/>
<reference evidence="7 8" key="1">
    <citation type="submission" date="2024-08" db="EMBL/GenBank/DDBJ databases">
        <title>Insights into the chromosomal genome structure of Flemingia macrophylla.</title>
        <authorList>
            <person name="Ding Y."/>
            <person name="Zhao Y."/>
            <person name="Bi W."/>
            <person name="Wu M."/>
            <person name="Zhao G."/>
            <person name="Gong Y."/>
            <person name="Li W."/>
            <person name="Zhang P."/>
        </authorList>
    </citation>
    <scope>NUCLEOTIDE SEQUENCE [LARGE SCALE GENOMIC DNA]</scope>
    <source>
        <strain evidence="7">DYQJB</strain>
        <tissue evidence="7">Leaf</tissue>
    </source>
</reference>
<dbReference type="CDD" id="cd11378">
    <property type="entry name" value="DUF296"/>
    <property type="match status" value="1"/>
</dbReference>
<dbReference type="Pfam" id="PF03479">
    <property type="entry name" value="PCC"/>
    <property type="match status" value="1"/>
</dbReference>
<dbReference type="Proteomes" id="UP001603857">
    <property type="component" value="Unassembled WGS sequence"/>
</dbReference>
<dbReference type="EMBL" id="JBGMDY010000001">
    <property type="protein sequence ID" value="KAL2346143.1"/>
    <property type="molecule type" value="Genomic_DNA"/>
</dbReference>
<dbReference type="Gene3D" id="3.30.1330.80">
    <property type="entry name" value="Hypothetical protein, similar to alpha- acetolactate decarboxylase, domain 2"/>
    <property type="match status" value="1"/>
</dbReference>
<evidence type="ECO:0000313" key="7">
    <source>
        <dbReference type="EMBL" id="KAL2346143.1"/>
    </source>
</evidence>
<dbReference type="PROSITE" id="PS51742">
    <property type="entry name" value="PPC"/>
    <property type="match status" value="1"/>
</dbReference>
<evidence type="ECO:0000313" key="8">
    <source>
        <dbReference type="Proteomes" id="UP001603857"/>
    </source>
</evidence>
<dbReference type="SUPFAM" id="SSF117856">
    <property type="entry name" value="AF0104/ALDC/Ptd012-like"/>
    <property type="match status" value="1"/>
</dbReference>
<organism evidence="7 8">
    <name type="scientific">Flemingia macrophylla</name>
    <dbReference type="NCBI Taxonomy" id="520843"/>
    <lineage>
        <taxon>Eukaryota</taxon>
        <taxon>Viridiplantae</taxon>
        <taxon>Streptophyta</taxon>
        <taxon>Embryophyta</taxon>
        <taxon>Tracheophyta</taxon>
        <taxon>Spermatophyta</taxon>
        <taxon>Magnoliopsida</taxon>
        <taxon>eudicotyledons</taxon>
        <taxon>Gunneridae</taxon>
        <taxon>Pentapetalae</taxon>
        <taxon>rosids</taxon>
        <taxon>fabids</taxon>
        <taxon>Fabales</taxon>
        <taxon>Fabaceae</taxon>
        <taxon>Papilionoideae</taxon>
        <taxon>50 kb inversion clade</taxon>
        <taxon>NPAAA clade</taxon>
        <taxon>indigoferoid/millettioid clade</taxon>
        <taxon>Phaseoleae</taxon>
        <taxon>Flemingia</taxon>
    </lineage>
</organism>
<gene>
    <name evidence="7" type="ORF">Fmac_000143</name>
</gene>
<dbReference type="GO" id="GO:0003677">
    <property type="term" value="F:DNA binding"/>
    <property type="evidence" value="ECO:0007669"/>
    <property type="project" value="UniProtKB-KW"/>
</dbReference>
<keyword evidence="8" id="KW-1185">Reference proteome</keyword>
<feature type="domain" description="PPC" evidence="6">
    <location>
        <begin position="124"/>
        <end position="258"/>
    </location>
</feature>
<keyword evidence="1" id="KW-0805">Transcription regulation</keyword>
<keyword evidence="2" id="KW-0238">DNA-binding</keyword>
<keyword evidence="4" id="KW-0539">Nucleus</keyword>
<dbReference type="PANTHER" id="PTHR31100:SF51">
    <property type="entry name" value="AT-HOOK MOTIF NUCLEAR-LOCALIZED PROTEIN 29"/>
    <property type="match status" value="1"/>
</dbReference>
<dbReference type="InterPro" id="IPR005175">
    <property type="entry name" value="PPC_dom"/>
</dbReference>
<accession>A0ABD1NF18</accession>
<feature type="region of interest" description="Disordered" evidence="5">
    <location>
        <begin position="80"/>
        <end position="120"/>
    </location>
</feature>
<sequence length="302" mass="31334">MVVLDEGLNCKGSCRWKDACFGGAWVEKKRYSLWSSEFVGFICLNLPSSTSFPAKGSEAQLGRFLVPQLLMRSAPALSLQAHKPTQHSDQDGEGASLVGRRPRGRPPGSKNKPKAPVVVTRDSPSVLRSHVLEVIAGADVIGSLCGYARRRGRGVCVLSGSGAVANVALRQPAGGVVTLQGRFEIVSMTGTVLPPPAPAGSDGVSVYLAGAQGQVVGGVVVAPLVAASHVVLVAASFANAMFERLPLPFNDHEHDDDDDDGDGGNYDDVPQPPPASRGTASLQGDLFGWGGSGSGSAPKPLF</sequence>